<comment type="caution">
    <text evidence="2">The sequence shown here is derived from an EMBL/GenBank/DDBJ whole genome shotgun (WGS) entry which is preliminary data.</text>
</comment>
<keyword evidence="3" id="KW-1185">Reference proteome</keyword>
<evidence type="ECO:0000313" key="2">
    <source>
        <dbReference type="EMBL" id="KAJ8927101.1"/>
    </source>
</evidence>
<dbReference type="PANTHER" id="PTHR12224">
    <property type="entry name" value="BETA-1,4-MANNOSYL-GLYCOPROTEIN BETA-1,4-N-ACETYLGLUCOSAMINYL-TRANSFERASE"/>
    <property type="match status" value="1"/>
</dbReference>
<reference evidence="2" key="1">
    <citation type="journal article" date="2023" name="Insect Mol. Biol.">
        <title>Genome sequencing provides insights into the evolution of gene families encoding plant cell wall-degrading enzymes in longhorned beetles.</title>
        <authorList>
            <person name="Shin N.R."/>
            <person name="Okamura Y."/>
            <person name="Kirsch R."/>
            <person name="Pauchet Y."/>
        </authorList>
    </citation>
    <scope>NUCLEOTIDE SEQUENCE</scope>
    <source>
        <strain evidence="2">RBIC_L_NR</strain>
    </source>
</reference>
<keyword evidence="1" id="KW-0472">Membrane</keyword>
<accession>A0AAV8WN28</accession>
<dbReference type="GO" id="GO:0003830">
    <property type="term" value="F:beta-1,4-mannosylglycoprotein 4-beta-N-acetylglucosaminyltransferase activity"/>
    <property type="evidence" value="ECO:0007669"/>
    <property type="project" value="InterPro"/>
</dbReference>
<dbReference type="SUPFAM" id="SSF57196">
    <property type="entry name" value="EGF/Laminin"/>
    <property type="match status" value="1"/>
</dbReference>
<gene>
    <name evidence="2" type="ORF">NQ314_020373</name>
</gene>
<name>A0AAV8WN28_9CUCU</name>
<sequence>MYTFRLNLKRISIWILLLTQIFLITSYFFLQVKTTKSIIDTKISFLKSNEDVKDVTPTYHTLNTNIILKSVNTRRNFIDFNSSLCFKNGTDLPSMKISKEINWKCKCLPGWHGNDCGQPEVLWRAVIASRKPIKIKGPRTFERRLIYLFKVDKFSDHIADIRINELGSIVDLFILYEDHGSDYLQNKLDNKFFKEYQDKILYIRDERQHLWKRVKQYLKNLRNDDVILSSDSNEIPNKDA</sequence>
<evidence type="ECO:0000313" key="3">
    <source>
        <dbReference type="Proteomes" id="UP001162156"/>
    </source>
</evidence>
<proteinExistence type="predicted"/>
<dbReference type="GO" id="GO:0006044">
    <property type="term" value="P:N-acetylglucosamine metabolic process"/>
    <property type="evidence" value="ECO:0007669"/>
    <property type="project" value="TreeGrafter"/>
</dbReference>
<organism evidence="2 3">
    <name type="scientific">Rhamnusium bicolor</name>
    <dbReference type="NCBI Taxonomy" id="1586634"/>
    <lineage>
        <taxon>Eukaryota</taxon>
        <taxon>Metazoa</taxon>
        <taxon>Ecdysozoa</taxon>
        <taxon>Arthropoda</taxon>
        <taxon>Hexapoda</taxon>
        <taxon>Insecta</taxon>
        <taxon>Pterygota</taxon>
        <taxon>Neoptera</taxon>
        <taxon>Endopterygota</taxon>
        <taxon>Coleoptera</taxon>
        <taxon>Polyphaga</taxon>
        <taxon>Cucujiformia</taxon>
        <taxon>Chrysomeloidea</taxon>
        <taxon>Cerambycidae</taxon>
        <taxon>Lepturinae</taxon>
        <taxon>Rhagiini</taxon>
        <taxon>Rhamnusium</taxon>
    </lineage>
</organism>
<feature type="transmembrane region" description="Helical" evidence="1">
    <location>
        <begin position="12"/>
        <end position="30"/>
    </location>
</feature>
<dbReference type="InterPro" id="IPR006813">
    <property type="entry name" value="Glyco_trans_17"/>
</dbReference>
<protein>
    <recommendedName>
        <fullName evidence="4">EGF-like domain-containing protein</fullName>
    </recommendedName>
</protein>
<dbReference type="PANTHER" id="PTHR12224:SF0">
    <property type="entry name" value="BETA-1,4-MANNOSYL-GLYCOPROTEIN 4-BETA-N-ACETYLGLUCOSAMINYLTRANSFERASE"/>
    <property type="match status" value="1"/>
</dbReference>
<evidence type="ECO:0008006" key="4">
    <source>
        <dbReference type="Google" id="ProtNLM"/>
    </source>
</evidence>
<dbReference type="Proteomes" id="UP001162156">
    <property type="component" value="Unassembled WGS sequence"/>
</dbReference>
<dbReference type="EMBL" id="JANEYF010005719">
    <property type="protein sequence ID" value="KAJ8927101.1"/>
    <property type="molecule type" value="Genomic_DNA"/>
</dbReference>
<evidence type="ECO:0000256" key="1">
    <source>
        <dbReference type="SAM" id="Phobius"/>
    </source>
</evidence>
<dbReference type="GO" id="GO:0016020">
    <property type="term" value="C:membrane"/>
    <property type="evidence" value="ECO:0007669"/>
    <property type="project" value="InterPro"/>
</dbReference>
<keyword evidence="1" id="KW-1133">Transmembrane helix</keyword>
<dbReference type="AlphaFoldDB" id="A0AAV8WN28"/>
<keyword evidence="1" id="KW-0812">Transmembrane</keyword>